<proteinExistence type="predicted"/>
<evidence type="ECO:0000313" key="1">
    <source>
        <dbReference type="EMBL" id="KAJ7531732.1"/>
    </source>
</evidence>
<evidence type="ECO:0000313" key="2">
    <source>
        <dbReference type="Proteomes" id="UP001162992"/>
    </source>
</evidence>
<gene>
    <name evidence="1" type="ORF">O6H91_14G056500</name>
</gene>
<dbReference type="EMBL" id="CM055105">
    <property type="protein sequence ID" value="KAJ7531732.1"/>
    <property type="molecule type" value="Genomic_DNA"/>
</dbReference>
<sequence>MEGHNKSILQGIRGKKVLLVPILALSCGLFIILDLQSMSISNVLVHETNKNWQLFYRSERELEVKNGDTEAPISRKTEYDYSQGKWVLDAERPLYSGNFCKRFLSAGWACRLTNRPDFEFERYRWQPHDCNLPPFDSHTFLRRMRNKTIAFVGDSLGRQQFQSLMCMLTGGKNSILVHDVGTEFGFGLRPPFGARPDGWAYNFVLSNTTVVYSWSSWLGDVQKYNESDPSSASALHLDRPSSFLRNYIHKLDAVVLNTGHHWNRGKFIVNKIELHVNGSKELPKKLTILTDLYNYTLRSVAKFMDIQIAHNPGLRVFITTLSPRHFRNGDWDSGGTCENNIPFGETTSSDPVIDPVAEGAILNTKVQLLNITYLSQLRGEAHMSKYSITAKKGAQDCLHWCLPGVPDTWNEILYAKLIEDSDRVIS</sequence>
<comment type="caution">
    <text evidence="1">The sequence shown here is derived from an EMBL/GenBank/DDBJ whole genome shotgun (WGS) entry which is preliminary data.</text>
</comment>
<protein>
    <submittedName>
        <fullName evidence="1">Uncharacterized protein</fullName>
    </submittedName>
</protein>
<organism evidence="1 2">
    <name type="scientific">Diphasiastrum complanatum</name>
    <name type="common">Issler's clubmoss</name>
    <name type="synonym">Lycopodium complanatum</name>
    <dbReference type="NCBI Taxonomy" id="34168"/>
    <lineage>
        <taxon>Eukaryota</taxon>
        <taxon>Viridiplantae</taxon>
        <taxon>Streptophyta</taxon>
        <taxon>Embryophyta</taxon>
        <taxon>Tracheophyta</taxon>
        <taxon>Lycopodiopsida</taxon>
        <taxon>Lycopodiales</taxon>
        <taxon>Lycopodiaceae</taxon>
        <taxon>Lycopodioideae</taxon>
        <taxon>Diphasiastrum</taxon>
    </lineage>
</organism>
<keyword evidence="2" id="KW-1185">Reference proteome</keyword>
<name>A0ACC2BPM0_DIPCM</name>
<dbReference type="Proteomes" id="UP001162992">
    <property type="component" value="Chromosome 14"/>
</dbReference>
<reference evidence="2" key="1">
    <citation type="journal article" date="2024" name="Proc. Natl. Acad. Sci. U.S.A.">
        <title>Extraordinary preservation of gene collinearity over three hundred million years revealed in homosporous lycophytes.</title>
        <authorList>
            <person name="Li C."/>
            <person name="Wickell D."/>
            <person name="Kuo L.Y."/>
            <person name="Chen X."/>
            <person name="Nie B."/>
            <person name="Liao X."/>
            <person name="Peng D."/>
            <person name="Ji J."/>
            <person name="Jenkins J."/>
            <person name="Williams M."/>
            <person name="Shu S."/>
            <person name="Plott C."/>
            <person name="Barry K."/>
            <person name="Rajasekar S."/>
            <person name="Grimwood J."/>
            <person name="Han X."/>
            <person name="Sun S."/>
            <person name="Hou Z."/>
            <person name="He W."/>
            <person name="Dai G."/>
            <person name="Sun C."/>
            <person name="Schmutz J."/>
            <person name="Leebens-Mack J.H."/>
            <person name="Li F.W."/>
            <person name="Wang L."/>
        </authorList>
    </citation>
    <scope>NUCLEOTIDE SEQUENCE [LARGE SCALE GENOMIC DNA]</scope>
    <source>
        <strain evidence="2">cv. PW_Plant_1</strain>
    </source>
</reference>
<accession>A0ACC2BPM0</accession>